<dbReference type="InterPro" id="IPR029039">
    <property type="entry name" value="Flavoprotein-like_sf"/>
</dbReference>
<name>A0A9D7XRA3_9BACT</name>
<proteinExistence type="predicted"/>
<dbReference type="Proteomes" id="UP000808337">
    <property type="component" value="Unassembled WGS sequence"/>
</dbReference>
<evidence type="ECO:0000313" key="1">
    <source>
        <dbReference type="EMBL" id="MBK9981088.1"/>
    </source>
</evidence>
<dbReference type="EMBL" id="JADKGY010000001">
    <property type="protein sequence ID" value="MBK9981088.1"/>
    <property type="molecule type" value="Genomic_DNA"/>
</dbReference>
<comment type="caution">
    <text evidence="1">The sequence shown here is derived from an EMBL/GenBank/DDBJ whole genome shotgun (WGS) entry which is preliminary data.</text>
</comment>
<dbReference type="Gene3D" id="3.40.50.360">
    <property type="match status" value="1"/>
</dbReference>
<reference evidence="1 2" key="1">
    <citation type="submission" date="2020-10" db="EMBL/GenBank/DDBJ databases">
        <title>Connecting structure to function with the recovery of over 1000 high-quality activated sludge metagenome-assembled genomes encoding full-length rRNA genes using long-read sequencing.</title>
        <authorList>
            <person name="Singleton C.M."/>
            <person name="Petriglieri F."/>
            <person name="Kristensen J.M."/>
            <person name="Kirkegaard R.H."/>
            <person name="Michaelsen T.Y."/>
            <person name="Andersen M.H."/>
            <person name="Karst S.M."/>
            <person name="Dueholm M.S."/>
            <person name="Nielsen P.H."/>
            <person name="Albertsen M."/>
        </authorList>
    </citation>
    <scope>NUCLEOTIDE SEQUENCE [LARGE SCALE GENOMIC DNA]</scope>
    <source>
        <strain evidence="1">Ribe_18-Q3-R11-54_MAXAC.273</strain>
    </source>
</reference>
<evidence type="ECO:0000313" key="2">
    <source>
        <dbReference type="Proteomes" id="UP000808337"/>
    </source>
</evidence>
<dbReference type="AlphaFoldDB" id="A0A9D7XRA3"/>
<dbReference type="SUPFAM" id="SSF52218">
    <property type="entry name" value="Flavoproteins"/>
    <property type="match status" value="1"/>
</dbReference>
<organism evidence="1 2">
    <name type="scientific">Candidatus Opimibacter skivensis</name>
    <dbReference type="NCBI Taxonomy" id="2982028"/>
    <lineage>
        <taxon>Bacteria</taxon>
        <taxon>Pseudomonadati</taxon>
        <taxon>Bacteroidota</taxon>
        <taxon>Saprospiria</taxon>
        <taxon>Saprospirales</taxon>
        <taxon>Saprospiraceae</taxon>
        <taxon>Candidatus Opimibacter</taxon>
    </lineage>
</organism>
<accession>A0A9D7XRA3</accession>
<gene>
    <name evidence="1" type="ORF">IPP15_01455</name>
</gene>
<sequence length="183" mass="20604">MKILIISYSFTGNNDALAATLASELKADHIKVTENKLRTTGKIFFDILLNRIPEVNPKIETVKNYDLVIFMGPVWMGKIATPLRGYFKQLKTTMGKYAFVSISGGADGPNIKLRSELHKRIGKEPAALIDMHIADLLPPEPKPERKDTSDYHLREEDVKSLTNKIVKILREDLLDQNLFILAG</sequence>
<protein>
    <submittedName>
        <fullName evidence="1">NAD(P)H-dependent oxidoreductase</fullName>
    </submittedName>
</protein>